<feature type="coiled-coil region" evidence="1">
    <location>
        <begin position="80"/>
        <end position="107"/>
    </location>
</feature>
<sequence length="331" mass="38340">MDPPYEERRRMSESSSSQQDSFPDWAAPIAACIRSFKGGTLIVHSAPFRDALVEAERIWVEENIDYKTEEDKYQNTGRGNRNSEEQIIELESAIERLTLEKRELEREIGTRTPPAARPLKDPTARPEDVAELLSDIYNTEWQNAADFFMYKKKFREREAAGELLKILQDCFEFCGSLSEEHLKNLLDEVFVPTENHHLLKKIHIPPPADLTSKHVASDLNKIRRFTYPHMVPVVEQLFFLSEKHHLKTHIKTEKLYPFIKLCLKCAWISCVQDRPLSFTFNVRSGSSFYPDVMISRNTPAPEVDYLVWPILFLHDNGPLLLKGIVHCSQLK</sequence>
<dbReference type="Pfam" id="PF16026">
    <property type="entry name" value="MIEAP"/>
    <property type="match status" value="1"/>
</dbReference>
<dbReference type="GeneID" id="111123785"/>
<protein>
    <submittedName>
        <fullName evidence="5">Uncharacterized protein LOC111123785 isoform X1</fullName>
    </submittedName>
</protein>
<dbReference type="InterPro" id="IPR031981">
    <property type="entry name" value="MIEAP_C"/>
</dbReference>
<keyword evidence="4" id="KW-1185">Reference proteome</keyword>
<dbReference type="Proteomes" id="UP000694844">
    <property type="component" value="Chromosome 3"/>
</dbReference>
<evidence type="ECO:0000256" key="1">
    <source>
        <dbReference type="SAM" id="Coils"/>
    </source>
</evidence>
<gene>
    <name evidence="5" type="primary">LOC111123785</name>
</gene>
<accession>A0A8B8D2T9</accession>
<feature type="compositionally biased region" description="Basic and acidic residues" evidence="2">
    <location>
        <begin position="1"/>
        <end position="12"/>
    </location>
</feature>
<dbReference type="RefSeq" id="XP_022322055.1">
    <property type="nucleotide sequence ID" value="XM_022466347.1"/>
</dbReference>
<evidence type="ECO:0000256" key="2">
    <source>
        <dbReference type="SAM" id="MobiDB-lite"/>
    </source>
</evidence>
<evidence type="ECO:0000259" key="3">
    <source>
        <dbReference type="Pfam" id="PF16026"/>
    </source>
</evidence>
<dbReference type="KEGG" id="cvn:111123785"/>
<evidence type="ECO:0000313" key="4">
    <source>
        <dbReference type="Proteomes" id="UP000694844"/>
    </source>
</evidence>
<dbReference type="AlphaFoldDB" id="A0A8B8D2T9"/>
<proteinExistence type="predicted"/>
<organism evidence="4 5">
    <name type="scientific">Crassostrea virginica</name>
    <name type="common">Eastern oyster</name>
    <dbReference type="NCBI Taxonomy" id="6565"/>
    <lineage>
        <taxon>Eukaryota</taxon>
        <taxon>Metazoa</taxon>
        <taxon>Spiralia</taxon>
        <taxon>Lophotrochozoa</taxon>
        <taxon>Mollusca</taxon>
        <taxon>Bivalvia</taxon>
        <taxon>Autobranchia</taxon>
        <taxon>Pteriomorphia</taxon>
        <taxon>Ostreida</taxon>
        <taxon>Ostreoidea</taxon>
        <taxon>Ostreidae</taxon>
        <taxon>Crassostrea</taxon>
    </lineage>
</organism>
<reference evidence="5" key="1">
    <citation type="submission" date="2025-08" db="UniProtKB">
        <authorList>
            <consortium name="RefSeq"/>
        </authorList>
    </citation>
    <scope>IDENTIFICATION</scope>
    <source>
        <tissue evidence="5">Whole sample</tissue>
    </source>
</reference>
<dbReference type="OrthoDB" id="6134792at2759"/>
<feature type="domain" description="Mitochondria-eating protein C-terminal" evidence="3">
    <location>
        <begin position="125"/>
        <end position="325"/>
    </location>
</feature>
<feature type="region of interest" description="Disordered" evidence="2">
    <location>
        <begin position="1"/>
        <end position="22"/>
    </location>
</feature>
<evidence type="ECO:0000313" key="5">
    <source>
        <dbReference type="RefSeq" id="XP_022322055.1"/>
    </source>
</evidence>
<keyword evidence="1" id="KW-0175">Coiled coil</keyword>
<name>A0A8B8D2T9_CRAVI</name>